<protein>
    <submittedName>
        <fullName evidence="1">(Mediterranean fruit fly) hypothetical protein</fullName>
    </submittedName>
</protein>
<reference evidence="1" key="1">
    <citation type="submission" date="2020-11" db="EMBL/GenBank/DDBJ databases">
        <authorList>
            <person name="Whitehead M."/>
        </authorList>
    </citation>
    <scope>NUCLEOTIDE SEQUENCE</scope>
    <source>
        <strain evidence="1">EGII</strain>
    </source>
</reference>
<gene>
    <name evidence="1" type="ORF">CCAP1982_LOCUS10173</name>
</gene>
<accession>A0A811UR83</accession>
<organism evidence="1 2">
    <name type="scientific">Ceratitis capitata</name>
    <name type="common">Mediterranean fruit fly</name>
    <name type="synonym">Tephritis capitata</name>
    <dbReference type="NCBI Taxonomy" id="7213"/>
    <lineage>
        <taxon>Eukaryota</taxon>
        <taxon>Metazoa</taxon>
        <taxon>Ecdysozoa</taxon>
        <taxon>Arthropoda</taxon>
        <taxon>Hexapoda</taxon>
        <taxon>Insecta</taxon>
        <taxon>Pterygota</taxon>
        <taxon>Neoptera</taxon>
        <taxon>Endopterygota</taxon>
        <taxon>Diptera</taxon>
        <taxon>Brachycera</taxon>
        <taxon>Muscomorpha</taxon>
        <taxon>Tephritoidea</taxon>
        <taxon>Tephritidae</taxon>
        <taxon>Ceratitis</taxon>
        <taxon>Ceratitis</taxon>
    </lineage>
</organism>
<name>A0A811UR83_CERCA</name>
<evidence type="ECO:0000313" key="1">
    <source>
        <dbReference type="EMBL" id="CAD7001682.1"/>
    </source>
</evidence>
<dbReference type="AlphaFoldDB" id="A0A811UR83"/>
<comment type="caution">
    <text evidence="1">The sequence shown here is derived from an EMBL/GenBank/DDBJ whole genome shotgun (WGS) entry which is preliminary data.</text>
</comment>
<dbReference type="EMBL" id="CAJHJT010000023">
    <property type="protein sequence ID" value="CAD7001682.1"/>
    <property type="molecule type" value="Genomic_DNA"/>
</dbReference>
<keyword evidence="2" id="KW-1185">Reference proteome</keyword>
<evidence type="ECO:0000313" key="2">
    <source>
        <dbReference type="Proteomes" id="UP000606786"/>
    </source>
</evidence>
<proteinExistence type="predicted"/>
<dbReference type="Proteomes" id="UP000606786">
    <property type="component" value="Unassembled WGS sequence"/>
</dbReference>
<sequence length="159" mass="18595">MEDTCFTYIVVVGRMEMLRQYDPYWRYFRSTRDANHYFRYQKSICNNFDLHMSQSSISRSLRAVAKLIVKVKRGEIKFPSAAEEETDVKTGKSALVFGQPVTYGKISFVHPLTIIDDQDYPPDPWLRTLVGEPNFSKELKYNKLYSSAGNCIVVLKWRF</sequence>